<dbReference type="Proteomes" id="UP000295281">
    <property type="component" value="Unassembled WGS sequence"/>
</dbReference>
<feature type="transmembrane region" description="Helical" evidence="6">
    <location>
        <begin position="143"/>
        <end position="167"/>
    </location>
</feature>
<dbReference type="PANTHER" id="PTHR43229">
    <property type="entry name" value="NODULATION PROTEIN J"/>
    <property type="match status" value="1"/>
</dbReference>
<evidence type="ECO:0000256" key="3">
    <source>
        <dbReference type="ARBA" id="ARBA00022989"/>
    </source>
</evidence>
<feature type="transmembrane region" description="Helical" evidence="6">
    <location>
        <begin position="32"/>
        <end position="51"/>
    </location>
</feature>
<organism evidence="8 9">
    <name type="scientific">Actinorugispora endophytica</name>
    <dbReference type="NCBI Taxonomy" id="1605990"/>
    <lineage>
        <taxon>Bacteria</taxon>
        <taxon>Bacillati</taxon>
        <taxon>Actinomycetota</taxon>
        <taxon>Actinomycetes</taxon>
        <taxon>Streptosporangiales</taxon>
        <taxon>Nocardiopsidaceae</taxon>
        <taxon>Actinorugispora</taxon>
    </lineage>
</organism>
<proteinExistence type="inferred from homology"/>
<dbReference type="InterPro" id="IPR013525">
    <property type="entry name" value="ABC2_TM"/>
</dbReference>
<feature type="transmembrane region" description="Helical" evidence="6">
    <location>
        <begin position="234"/>
        <end position="253"/>
    </location>
</feature>
<feature type="transmembrane region" description="Helical" evidence="6">
    <location>
        <begin position="107"/>
        <end position="131"/>
    </location>
</feature>
<evidence type="ECO:0000256" key="2">
    <source>
        <dbReference type="ARBA" id="ARBA00022692"/>
    </source>
</evidence>
<comment type="caution">
    <text evidence="8">The sequence shown here is derived from an EMBL/GenBank/DDBJ whole genome shotgun (WGS) entry which is preliminary data.</text>
</comment>
<evidence type="ECO:0000256" key="6">
    <source>
        <dbReference type="RuleBase" id="RU361157"/>
    </source>
</evidence>
<dbReference type="EMBL" id="SNYN01000005">
    <property type="protein sequence ID" value="TDQ52966.1"/>
    <property type="molecule type" value="Genomic_DNA"/>
</dbReference>
<accession>A0A4R6UZF3</accession>
<evidence type="ECO:0000259" key="7">
    <source>
        <dbReference type="PROSITE" id="PS51012"/>
    </source>
</evidence>
<dbReference type="AlphaFoldDB" id="A0A4R6UZF3"/>
<comment type="similarity">
    <text evidence="6">Belongs to the ABC-2 integral membrane protein family.</text>
</comment>
<dbReference type="RefSeq" id="WP_279536610.1">
    <property type="nucleotide sequence ID" value="NZ_SNYN01000005.1"/>
</dbReference>
<feature type="transmembrane region" description="Helical" evidence="6">
    <location>
        <begin position="174"/>
        <end position="192"/>
    </location>
</feature>
<keyword evidence="9" id="KW-1185">Reference proteome</keyword>
<keyword evidence="6" id="KW-1003">Cell membrane</keyword>
<dbReference type="GO" id="GO:0046677">
    <property type="term" value="P:response to antibiotic"/>
    <property type="evidence" value="ECO:0007669"/>
    <property type="project" value="UniProtKB-KW"/>
</dbReference>
<dbReference type="GO" id="GO:0140359">
    <property type="term" value="F:ABC-type transporter activity"/>
    <property type="evidence" value="ECO:0007669"/>
    <property type="project" value="InterPro"/>
</dbReference>
<evidence type="ECO:0000256" key="1">
    <source>
        <dbReference type="ARBA" id="ARBA00004141"/>
    </source>
</evidence>
<dbReference type="PANTHER" id="PTHR43229:SF2">
    <property type="entry name" value="NODULATION PROTEIN J"/>
    <property type="match status" value="1"/>
</dbReference>
<keyword evidence="5" id="KW-0046">Antibiotic resistance</keyword>
<keyword evidence="2 6" id="KW-0812">Transmembrane</keyword>
<protein>
    <recommendedName>
        <fullName evidence="6">Transport permease protein</fullName>
    </recommendedName>
</protein>
<comment type="subcellular location">
    <subcellularLocation>
        <location evidence="6">Cell membrane</location>
        <topology evidence="6">Multi-pass membrane protein</topology>
    </subcellularLocation>
    <subcellularLocation>
        <location evidence="1">Membrane</location>
        <topology evidence="1">Multi-pass membrane protein</topology>
    </subcellularLocation>
</comment>
<keyword evidence="3 6" id="KW-1133">Transmembrane helix</keyword>
<dbReference type="PROSITE" id="PS51012">
    <property type="entry name" value="ABC_TM2"/>
    <property type="match status" value="1"/>
</dbReference>
<dbReference type="Pfam" id="PF01061">
    <property type="entry name" value="ABC2_membrane"/>
    <property type="match status" value="1"/>
</dbReference>
<gene>
    <name evidence="8" type="ORF">EV190_10583</name>
</gene>
<dbReference type="GO" id="GO:0043190">
    <property type="term" value="C:ATP-binding cassette (ABC) transporter complex"/>
    <property type="evidence" value="ECO:0007669"/>
    <property type="project" value="InterPro"/>
</dbReference>
<sequence>MKTRTRLRHAAADSLTMVERSLRHMVRDVDSLLLGVILPVVLLLMFVYVFGGAIDPGTGYLDYVVPGIILVCAGYGAASTSVAVATDLAEGIVDRFRSMPILSSAMLTGHVVASTVRNVVSMVIVIGVALLMGFRPTAGPLEWLGAAGVLVLFMLAVSALAAVFGLVAKTPESAGAFPFFVLFLPYASSAFVPTDTMPGWLRWFAENQPVTPVIETVRALLVGGGPAGGDAVPAVAWFGGLLVLAQTLAVVLFRRRTAR</sequence>
<evidence type="ECO:0000313" key="9">
    <source>
        <dbReference type="Proteomes" id="UP000295281"/>
    </source>
</evidence>
<dbReference type="InterPro" id="IPR047817">
    <property type="entry name" value="ABC2_TM_bact-type"/>
</dbReference>
<evidence type="ECO:0000256" key="4">
    <source>
        <dbReference type="ARBA" id="ARBA00023136"/>
    </source>
</evidence>
<keyword evidence="6" id="KW-0813">Transport</keyword>
<keyword evidence="4 6" id="KW-0472">Membrane</keyword>
<reference evidence="8 9" key="1">
    <citation type="submission" date="2019-03" db="EMBL/GenBank/DDBJ databases">
        <title>Genomic Encyclopedia of Type Strains, Phase IV (KMG-IV): sequencing the most valuable type-strain genomes for metagenomic binning, comparative biology and taxonomic classification.</title>
        <authorList>
            <person name="Goeker M."/>
        </authorList>
    </citation>
    <scope>NUCLEOTIDE SEQUENCE [LARGE SCALE GENOMIC DNA]</scope>
    <source>
        <strain evidence="8 9">DSM 46770</strain>
    </source>
</reference>
<feature type="domain" description="ABC transmembrane type-2" evidence="7">
    <location>
        <begin position="30"/>
        <end position="256"/>
    </location>
</feature>
<feature type="transmembrane region" description="Helical" evidence="6">
    <location>
        <begin position="63"/>
        <end position="86"/>
    </location>
</feature>
<name>A0A4R6UZF3_9ACTN</name>
<evidence type="ECO:0000313" key="8">
    <source>
        <dbReference type="EMBL" id="TDQ52966.1"/>
    </source>
</evidence>
<dbReference type="PIRSF" id="PIRSF006648">
    <property type="entry name" value="DrrB"/>
    <property type="match status" value="1"/>
</dbReference>
<evidence type="ECO:0000256" key="5">
    <source>
        <dbReference type="ARBA" id="ARBA00023251"/>
    </source>
</evidence>
<dbReference type="InterPro" id="IPR000412">
    <property type="entry name" value="ABC_2_transport"/>
</dbReference>
<dbReference type="InterPro" id="IPR051784">
    <property type="entry name" value="Nod_factor_ABC_transporter"/>
</dbReference>